<name>A0A6A4WXH3_AMPAM</name>
<protein>
    <submittedName>
        <fullName evidence="3">Uncharacterized protein</fullName>
    </submittedName>
</protein>
<feature type="signal peptide" evidence="2">
    <location>
        <begin position="1"/>
        <end position="22"/>
    </location>
</feature>
<feature type="compositionally biased region" description="Basic and acidic residues" evidence="1">
    <location>
        <begin position="134"/>
        <end position="158"/>
    </location>
</feature>
<dbReference type="AlphaFoldDB" id="A0A6A4WXH3"/>
<gene>
    <name evidence="3" type="ORF">FJT64_020193</name>
</gene>
<organism evidence="3 4">
    <name type="scientific">Amphibalanus amphitrite</name>
    <name type="common">Striped barnacle</name>
    <name type="synonym">Balanus amphitrite</name>
    <dbReference type="NCBI Taxonomy" id="1232801"/>
    <lineage>
        <taxon>Eukaryota</taxon>
        <taxon>Metazoa</taxon>
        <taxon>Ecdysozoa</taxon>
        <taxon>Arthropoda</taxon>
        <taxon>Crustacea</taxon>
        <taxon>Multicrustacea</taxon>
        <taxon>Cirripedia</taxon>
        <taxon>Thoracica</taxon>
        <taxon>Thoracicalcarea</taxon>
        <taxon>Balanomorpha</taxon>
        <taxon>Balanoidea</taxon>
        <taxon>Balanidae</taxon>
        <taxon>Amphibalaninae</taxon>
        <taxon>Amphibalanus</taxon>
    </lineage>
</organism>
<evidence type="ECO:0000313" key="4">
    <source>
        <dbReference type="Proteomes" id="UP000440578"/>
    </source>
</evidence>
<feature type="region of interest" description="Disordered" evidence="1">
    <location>
        <begin position="110"/>
        <end position="158"/>
    </location>
</feature>
<sequence>MDSSRTLMYAALLLAVAVTVSAAPQFSGDGFGGGFPPRPGRPGPPVYYDDEEEDSSEDELTFFQRLVRPWRWFDPVYNFFAGSGSDDEEEVYDEGNFPGRFPGQQVARLDQRQPVGPPPQRYVARPAAPLARSDPVEYRPDQRAAEALRAEQERPSSR</sequence>
<comment type="caution">
    <text evidence="3">The sequence shown here is derived from an EMBL/GenBank/DDBJ whole genome shotgun (WGS) entry which is preliminary data.</text>
</comment>
<evidence type="ECO:0000313" key="3">
    <source>
        <dbReference type="EMBL" id="KAF0308584.1"/>
    </source>
</evidence>
<keyword evidence="4" id="KW-1185">Reference proteome</keyword>
<dbReference type="Proteomes" id="UP000440578">
    <property type="component" value="Unassembled WGS sequence"/>
</dbReference>
<feature type="region of interest" description="Disordered" evidence="1">
    <location>
        <begin position="28"/>
        <end position="55"/>
    </location>
</feature>
<feature type="compositionally biased region" description="Pro residues" evidence="1">
    <location>
        <begin position="36"/>
        <end position="45"/>
    </location>
</feature>
<dbReference type="EMBL" id="VIIS01000477">
    <property type="protein sequence ID" value="KAF0308584.1"/>
    <property type="molecule type" value="Genomic_DNA"/>
</dbReference>
<evidence type="ECO:0000256" key="1">
    <source>
        <dbReference type="SAM" id="MobiDB-lite"/>
    </source>
</evidence>
<proteinExistence type="predicted"/>
<keyword evidence="2" id="KW-0732">Signal</keyword>
<evidence type="ECO:0000256" key="2">
    <source>
        <dbReference type="SAM" id="SignalP"/>
    </source>
</evidence>
<reference evidence="3 4" key="1">
    <citation type="submission" date="2019-07" db="EMBL/GenBank/DDBJ databases">
        <title>Draft genome assembly of a fouling barnacle, Amphibalanus amphitrite (Darwin, 1854): The first reference genome for Thecostraca.</title>
        <authorList>
            <person name="Kim W."/>
        </authorList>
    </citation>
    <scope>NUCLEOTIDE SEQUENCE [LARGE SCALE GENOMIC DNA]</scope>
    <source>
        <strain evidence="3">SNU_AA5</strain>
        <tissue evidence="3">Soma without cirri and trophi</tissue>
    </source>
</reference>
<feature type="region of interest" description="Disordered" evidence="1">
    <location>
        <begin position="84"/>
        <end position="103"/>
    </location>
</feature>
<accession>A0A6A4WXH3</accession>
<feature type="chain" id="PRO_5025374075" evidence="2">
    <location>
        <begin position="23"/>
        <end position="158"/>
    </location>
</feature>